<dbReference type="InterPro" id="IPR017961">
    <property type="entry name" value="DNA_pol_Y-fam_little_finger"/>
</dbReference>
<dbReference type="InterPro" id="IPR043502">
    <property type="entry name" value="DNA/RNA_pol_sf"/>
</dbReference>
<dbReference type="EC" id="2.7.7.7" evidence="9"/>
<keyword evidence="10" id="KW-1185">Reference proteome</keyword>
<evidence type="ECO:0000256" key="5">
    <source>
        <dbReference type="ARBA" id="ARBA00022763"/>
    </source>
</evidence>
<dbReference type="SUPFAM" id="SSF56672">
    <property type="entry name" value="DNA/RNA polymerases"/>
    <property type="match status" value="1"/>
</dbReference>
<evidence type="ECO:0000256" key="7">
    <source>
        <dbReference type="ARBA" id="ARBA00023204"/>
    </source>
</evidence>
<keyword evidence="7" id="KW-0234">DNA repair</keyword>
<dbReference type="GO" id="GO:0003887">
    <property type="term" value="F:DNA-directed DNA polymerase activity"/>
    <property type="evidence" value="ECO:0007669"/>
    <property type="project" value="UniProtKB-EC"/>
</dbReference>
<sequence>MPVPSNAAPHVSEPRIRWLFLDLNSYFASVEQELRPELRNRPIAVVPVMADTTCAIAASYEAKAFGVRTGTQVGDAKRMCPGIELIEARHEVYVEYHRRIIDAVERCVPISAVMSIDEMAASLLGREQPLMAALDLAKRVKQSIREHAGATLRCSIGLAPNRYLSKIASDMEKPDGLVALTPDILEAALSGLSLRDLPGVGARMEKRLHEAGIRTMPQLLALNREQMNDAWGGVNGEKLWHWLRGEDFNDPALEHQKSISQSHVLAPELRTHEGCYAVAHKLLHKAAMRLRTARLWTTNVSLSIKFAVSKSDAKRLHNSGIPQAGWSHATTVIECQDSQTLVEALQKLWAQRPQDAQHQKPFYVGVWLGNLVPDHLHTLNLFSGLETETRRTRLSTTMDALNHKYGLDTLMPASMLLARAAAPTRIAFTSIPDLF</sequence>
<keyword evidence="4" id="KW-0479">Metal-binding</keyword>
<dbReference type="GO" id="GO:0003684">
    <property type="term" value="F:damaged DNA binding"/>
    <property type="evidence" value="ECO:0007669"/>
    <property type="project" value="InterPro"/>
</dbReference>
<dbReference type="FunFam" id="3.40.1170.60:FF:000003">
    <property type="entry name" value="DNA polymerase eta"/>
    <property type="match status" value="1"/>
</dbReference>
<dbReference type="GO" id="GO:0046872">
    <property type="term" value="F:metal ion binding"/>
    <property type="evidence" value="ECO:0007669"/>
    <property type="project" value="UniProtKB-KW"/>
</dbReference>
<protein>
    <submittedName>
        <fullName evidence="9">DNA polymerase-4</fullName>
        <ecNumber evidence="9">2.7.7.7</ecNumber>
    </submittedName>
</protein>
<dbReference type="GO" id="GO:0042276">
    <property type="term" value="P:error-prone translesion synthesis"/>
    <property type="evidence" value="ECO:0007669"/>
    <property type="project" value="TreeGrafter"/>
</dbReference>
<dbReference type="GO" id="GO:0006281">
    <property type="term" value="P:DNA repair"/>
    <property type="evidence" value="ECO:0007669"/>
    <property type="project" value="UniProtKB-KW"/>
</dbReference>
<dbReference type="Gene3D" id="1.10.150.20">
    <property type="entry name" value="5' to 3' exonuclease, C-terminal subdomain"/>
    <property type="match status" value="1"/>
</dbReference>
<evidence type="ECO:0000256" key="1">
    <source>
        <dbReference type="ARBA" id="ARBA00010945"/>
    </source>
</evidence>
<dbReference type="InterPro" id="IPR053848">
    <property type="entry name" value="IMS_HHH_1"/>
</dbReference>
<gene>
    <name evidence="9" type="ORF">HNQ77_004219</name>
</gene>
<name>A0A841K0X6_9BACT</name>
<keyword evidence="2 9" id="KW-0808">Transferase</keyword>
<keyword evidence="6" id="KW-0460">Magnesium</keyword>
<dbReference type="PANTHER" id="PTHR11076">
    <property type="entry name" value="DNA REPAIR POLYMERASE UMUC / TRANSFERASE FAMILY MEMBER"/>
    <property type="match status" value="1"/>
</dbReference>
<accession>A0A841K0X6</accession>
<dbReference type="Pfam" id="PF00817">
    <property type="entry name" value="IMS"/>
    <property type="match status" value="1"/>
</dbReference>
<dbReference type="EMBL" id="JACHEK010000009">
    <property type="protein sequence ID" value="MBB6146247.1"/>
    <property type="molecule type" value="Genomic_DNA"/>
</dbReference>
<dbReference type="GO" id="GO:0009432">
    <property type="term" value="P:SOS response"/>
    <property type="evidence" value="ECO:0007669"/>
    <property type="project" value="TreeGrafter"/>
</dbReference>
<evidence type="ECO:0000259" key="8">
    <source>
        <dbReference type="PROSITE" id="PS50173"/>
    </source>
</evidence>
<dbReference type="CDD" id="cd00424">
    <property type="entry name" value="PolY"/>
    <property type="match status" value="1"/>
</dbReference>
<comment type="caution">
    <text evidence="9">The sequence shown here is derived from an EMBL/GenBank/DDBJ whole genome shotgun (WGS) entry which is preliminary data.</text>
</comment>
<dbReference type="Gene3D" id="3.30.1490.100">
    <property type="entry name" value="DNA polymerase, Y-family, little finger domain"/>
    <property type="match status" value="1"/>
</dbReference>
<evidence type="ECO:0000313" key="9">
    <source>
        <dbReference type="EMBL" id="MBB6146247.1"/>
    </source>
</evidence>
<feature type="domain" description="UmuC" evidence="8">
    <location>
        <begin position="18"/>
        <end position="201"/>
    </location>
</feature>
<dbReference type="GO" id="GO:0005829">
    <property type="term" value="C:cytosol"/>
    <property type="evidence" value="ECO:0007669"/>
    <property type="project" value="TreeGrafter"/>
</dbReference>
<keyword evidence="5" id="KW-0227">DNA damage</keyword>
<dbReference type="Proteomes" id="UP000538666">
    <property type="component" value="Unassembled WGS sequence"/>
</dbReference>
<dbReference type="Gene3D" id="3.30.70.270">
    <property type="match status" value="1"/>
</dbReference>
<dbReference type="Pfam" id="PF11799">
    <property type="entry name" value="IMS_C"/>
    <property type="match status" value="1"/>
</dbReference>
<evidence type="ECO:0000313" key="10">
    <source>
        <dbReference type="Proteomes" id="UP000538666"/>
    </source>
</evidence>
<reference evidence="9 10" key="1">
    <citation type="submission" date="2020-08" db="EMBL/GenBank/DDBJ databases">
        <title>Genomic Encyclopedia of Type Strains, Phase IV (KMG-IV): sequencing the most valuable type-strain genomes for metagenomic binning, comparative biology and taxonomic classification.</title>
        <authorList>
            <person name="Goeker M."/>
        </authorList>
    </citation>
    <scope>NUCLEOTIDE SEQUENCE [LARGE SCALE GENOMIC DNA]</scope>
    <source>
        <strain evidence="9 10">DSM 103733</strain>
    </source>
</reference>
<dbReference type="Pfam" id="PF21999">
    <property type="entry name" value="IMS_HHH_1"/>
    <property type="match status" value="1"/>
</dbReference>
<dbReference type="InterPro" id="IPR001126">
    <property type="entry name" value="UmuC"/>
</dbReference>
<evidence type="ECO:0000256" key="2">
    <source>
        <dbReference type="ARBA" id="ARBA00022679"/>
    </source>
</evidence>
<comment type="similarity">
    <text evidence="1">Belongs to the DNA polymerase type-Y family.</text>
</comment>
<evidence type="ECO:0000256" key="4">
    <source>
        <dbReference type="ARBA" id="ARBA00022723"/>
    </source>
</evidence>
<dbReference type="PANTHER" id="PTHR11076:SF34">
    <property type="entry name" value="PROTEIN UMUC"/>
    <property type="match status" value="1"/>
</dbReference>
<organism evidence="9 10">
    <name type="scientific">Silvibacterium bohemicum</name>
    <dbReference type="NCBI Taxonomy" id="1577686"/>
    <lineage>
        <taxon>Bacteria</taxon>
        <taxon>Pseudomonadati</taxon>
        <taxon>Acidobacteriota</taxon>
        <taxon>Terriglobia</taxon>
        <taxon>Terriglobales</taxon>
        <taxon>Acidobacteriaceae</taxon>
        <taxon>Silvibacterium</taxon>
    </lineage>
</organism>
<dbReference type="InterPro" id="IPR043128">
    <property type="entry name" value="Rev_trsase/Diguanyl_cyclase"/>
</dbReference>
<dbReference type="InterPro" id="IPR050116">
    <property type="entry name" value="DNA_polymerase-Y"/>
</dbReference>
<dbReference type="InterPro" id="IPR036775">
    <property type="entry name" value="DNA_pol_Y-fam_lit_finger_sf"/>
</dbReference>
<keyword evidence="3 9" id="KW-0548">Nucleotidyltransferase</keyword>
<dbReference type="RefSeq" id="WP_050058294.1">
    <property type="nucleotide sequence ID" value="NZ_JACHEK010000009.1"/>
</dbReference>
<dbReference type="AlphaFoldDB" id="A0A841K0X6"/>
<evidence type="ECO:0000256" key="3">
    <source>
        <dbReference type="ARBA" id="ARBA00022695"/>
    </source>
</evidence>
<evidence type="ECO:0000256" key="6">
    <source>
        <dbReference type="ARBA" id="ARBA00022842"/>
    </source>
</evidence>
<proteinExistence type="inferred from homology"/>
<dbReference type="Gene3D" id="3.40.1170.60">
    <property type="match status" value="1"/>
</dbReference>
<dbReference type="PROSITE" id="PS50173">
    <property type="entry name" value="UMUC"/>
    <property type="match status" value="1"/>
</dbReference>